<reference evidence="6 7" key="1">
    <citation type="submission" date="2021-01" db="EMBL/GenBank/DDBJ databases">
        <title>Genome seq and assembly of Nocardiodes sp. G10.</title>
        <authorList>
            <person name="Chhetri G."/>
        </authorList>
    </citation>
    <scope>NUCLEOTIDE SEQUENCE [LARGE SCALE GENOMIC DNA]</scope>
    <source>
        <strain evidence="6 7">G10</strain>
    </source>
</reference>
<dbReference type="SUPFAM" id="SSF52788">
    <property type="entry name" value="Phosphotyrosine protein phosphatases I"/>
    <property type="match status" value="1"/>
</dbReference>
<feature type="domain" description="Phosphotyrosine protein phosphatase I" evidence="5">
    <location>
        <begin position="17"/>
        <end position="161"/>
    </location>
</feature>
<evidence type="ECO:0000259" key="5">
    <source>
        <dbReference type="SMART" id="SM00226"/>
    </source>
</evidence>
<keyword evidence="7" id="KW-1185">Reference proteome</keyword>
<keyword evidence="4" id="KW-0904">Protein phosphatase</keyword>
<evidence type="ECO:0000313" key="7">
    <source>
        <dbReference type="Proteomes" id="UP000636918"/>
    </source>
</evidence>
<protein>
    <recommendedName>
        <fullName evidence="2">protein-tyrosine-phosphatase</fullName>
        <ecNumber evidence="2">3.1.3.48</ecNumber>
    </recommendedName>
</protein>
<accession>A0ABS1L5K7</accession>
<proteinExistence type="inferred from homology"/>
<dbReference type="RefSeq" id="WP_201933788.1">
    <property type="nucleotide sequence ID" value="NZ_JAERSG010000001.1"/>
</dbReference>
<dbReference type="PRINTS" id="PR00719">
    <property type="entry name" value="LMWPTPASE"/>
</dbReference>
<evidence type="ECO:0000256" key="2">
    <source>
        <dbReference type="ARBA" id="ARBA00013064"/>
    </source>
</evidence>
<dbReference type="PANTHER" id="PTHR11717">
    <property type="entry name" value="LOW MOLECULAR WEIGHT PROTEIN TYROSINE PHOSPHATASE"/>
    <property type="match status" value="1"/>
</dbReference>
<dbReference type="Pfam" id="PF01451">
    <property type="entry name" value="LMWPc"/>
    <property type="match status" value="1"/>
</dbReference>
<dbReference type="PANTHER" id="PTHR11717:SF7">
    <property type="entry name" value="LOW MOLECULAR WEIGHT PHOSPHOTYROSINE PROTEIN PHOSPHATASE"/>
    <property type="match status" value="1"/>
</dbReference>
<dbReference type="SMART" id="SM00226">
    <property type="entry name" value="LMWPc"/>
    <property type="match status" value="1"/>
</dbReference>
<keyword evidence="3" id="KW-0378">Hydrolase</keyword>
<dbReference type="EMBL" id="JAERSG010000001">
    <property type="protein sequence ID" value="MBL0746843.1"/>
    <property type="molecule type" value="Genomic_DNA"/>
</dbReference>
<dbReference type="InterPro" id="IPR023485">
    <property type="entry name" value="Ptyr_pPase"/>
</dbReference>
<dbReference type="Proteomes" id="UP000636918">
    <property type="component" value="Unassembled WGS sequence"/>
</dbReference>
<dbReference type="EC" id="3.1.3.48" evidence="2"/>
<sequence>MPHLPSRLPPPRTPGSYRIALVCLGNICRSPTAHVVLERRVADAGLDDRVEVASSGTGGWHVGHPMDERAAATLAAAGYDPTRHRARQYDATWPEAYDLVLVMDEQNLADVGGRTDRVGLFRDLDPVGPGGEVPDPYYGGSDGFEEVLAMVERTSDAIVRALPDALAAAGAGRVGDHA</sequence>
<gene>
    <name evidence="6" type="ORF">JI751_04405</name>
</gene>
<dbReference type="InterPro" id="IPR036196">
    <property type="entry name" value="Ptyr_pPase_sf"/>
</dbReference>
<dbReference type="InterPro" id="IPR017867">
    <property type="entry name" value="Tyr_phospatase_low_mol_wt"/>
</dbReference>
<comment type="similarity">
    <text evidence="1">Belongs to the low molecular weight phosphotyrosine protein phosphatase family.</text>
</comment>
<organism evidence="6 7">
    <name type="scientific">Nocardioides baculatus</name>
    <dbReference type="NCBI Taxonomy" id="2801337"/>
    <lineage>
        <taxon>Bacteria</taxon>
        <taxon>Bacillati</taxon>
        <taxon>Actinomycetota</taxon>
        <taxon>Actinomycetes</taxon>
        <taxon>Propionibacteriales</taxon>
        <taxon>Nocardioidaceae</taxon>
        <taxon>Nocardioides</taxon>
    </lineage>
</organism>
<dbReference type="InterPro" id="IPR050438">
    <property type="entry name" value="LMW_PTPase"/>
</dbReference>
<evidence type="ECO:0000256" key="4">
    <source>
        <dbReference type="ARBA" id="ARBA00022912"/>
    </source>
</evidence>
<evidence type="ECO:0000256" key="1">
    <source>
        <dbReference type="ARBA" id="ARBA00011063"/>
    </source>
</evidence>
<dbReference type="Gene3D" id="3.40.50.2300">
    <property type="match status" value="1"/>
</dbReference>
<comment type="caution">
    <text evidence="6">The sequence shown here is derived from an EMBL/GenBank/DDBJ whole genome shotgun (WGS) entry which is preliminary data.</text>
</comment>
<name>A0ABS1L5K7_9ACTN</name>
<dbReference type="CDD" id="cd16343">
    <property type="entry name" value="LMWPTP"/>
    <property type="match status" value="1"/>
</dbReference>
<evidence type="ECO:0000313" key="6">
    <source>
        <dbReference type="EMBL" id="MBL0746843.1"/>
    </source>
</evidence>
<evidence type="ECO:0000256" key="3">
    <source>
        <dbReference type="ARBA" id="ARBA00022801"/>
    </source>
</evidence>